<protein>
    <submittedName>
        <fullName evidence="1">(rape) hypothetical protein</fullName>
    </submittedName>
    <submittedName>
        <fullName evidence="2">BnaC02g41290D protein</fullName>
    </submittedName>
</protein>
<organism evidence="2 3">
    <name type="scientific">Brassica napus</name>
    <name type="common">Rape</name>
    <dbReference type="NCBI Taxonomy" id="3708"/>
    <lineage>
        <taxon>Eukaryota</taxon>
        <taxon>Viridiplantae</taxon>
        <taxon>Streptophyta</taxon>
        <taxon>Embryophyta</taxon>
        <taxon>Tracheophyta</taxon>
        <taxon>Spermatophyta</taxon>
        <taxon>Magnoliopsida</taxon>
        <taxon>eudicotyledons</taxon>
        <taxon>Gunneridae</taxon>
        <taxon>Pentapetalae</taxon>
        <taxon>rosids</taxon>
        <taxon>malvids</taxon>
        <taxon>Brassicales</taxon>
        <taxon>Brassicaceae</taxon>
        <taxon>Brassiceae</taxon>
        <taxon>Brassica</taxon>
    </lineage>
</organism>
<evidence type="ECO:0000313" key="2">
    <source>
        <dbReference type="EMBL" id="CDY44288.1"/>
    </source>
</evidence>
<accession>A0A078I554</accession>
<dbReference type="Proteomes" id="UP000028999">
    <property type="component" value="Unassembled WGS sequence"/>
</dbReference>
<evidence type="ECO:0000313" key="1">
    <source>
        <dbReference type="EMBL" id="CAF1921151.1"/>
    </source>
</evidence>
<dbReference type="Proteomes" id="UP001295469">
    <property type="component" value="Chromosome C02"/>
</dbReference>
<dbReference type="EMBL" id="HG994366">
    <property type="protein sequence ID" value="CAF1921151.1"/>
    <property type="molecule type" value="Genomic_DNA"/>
</dbReference>
<dbReference type="AlphaFoldDB" id="A0A078I554"/>
<name>A0A078I554_BRANA</name>
<reference evidence="2 3" key="1">
    <citation type="journal article" date="2014" name="Science">
        <title>Plant genetics. Early allopolyploid evolution in the post-Neolithic Brassica napus oilseed genome.</title>
        <authorList>
            <person name="Chalhoub B."/>
            <person name="Denoeud F."/>
            <person name="Liu S."/>
            <person name="Parkin I.A."/>
            <person name="Tang H."/>
            <person name="Wang X."/>
            <person name="Chiquet J."/>
            <person name="Belcram H."/>
            <person name="Tong C."/>
            <person name="Samans B."/>
            <person name="Correa M."/>
            <person name="Da Silva C."/>
            <person name="Just J."/>
            <person name="Falentin C."/>
            <person name="Koh C.S."/>
            <person name="Le Clainche I."/>
            <person name="Bernard M."/>
            <person name="Bento P."/>
            <person name="Noel B."/>
            <person name="Labadie K."/>
            <person name="Alberti A."/>
            <person name="Charles M."/>
            <person name="Arnaud D."/>
            <person name="Guo H."/>
            <person name="Daviaud C."/>
            <person name="Alamery S."/>
            <person name="Jabbari K."/>
            <person name="Zhao M."/>
            <person name="Edger P.P."/>
            <person name="Chelaifa H."/>
            <person name="Tack D."/>
            <person name="Lassalle G."/>
            <person name="Mestiri I."/>
            <person name="Schnel N."/>
            <person name="Le Paslier M.C."/>
            <person name="Fan G."/>
            <person name="Renault V."/>
            <person name="Bayer P.E."/>
            <person name="Golicz A.A."/>
            <person name="Manoli S."/>
            <person name="Lee T.H."/>
            <person name="Thi V.H."/>
            <person name="Chalabi S."/>
            <person name="Hu Q."/>
            <person name="Fan C."/>
            <person name="Tollenaere R."/>
            <person name="Lu Y."/>
            <person name="Battail C."/>
            <person name="Shen J."/>
            <person name="Sidebottom C.H."/>
            <person name="Wang X."/>
            <person name="Canaguier A."/>
            <person name="Chauveau A."/>
            <person name="Berard A."/>
            <person name="Deniot G."/>
            <person name="Guan M."/>
            <person name="Liu Z."/>
            <person name="Sun F."/>
            <person name="Lim Y.P."/>
            <person name="Lyons E."/>
            <person name="Town C.D."/>
            <person name="Bancroft I."/>
            <person name="Wang X."/>
            <person name="Meng J."/>
            <person name="Ma J."/>
            <person name="Pires J.C."/>
            <person name="King G.J."/>
            <person name="Brunel D."/>
            <person name="Delourme R."/>
            <person name="Renard M."/>
            <person name="Aury J.M."/>
            <person name="Adams K.L."/>
            <person name="Batley J."/>
            <person name="Snowdon R.J."/>
            <person name="Tost J."/>
            <person name="Edwards D."/>
            <person name="Zhou Y."/>
            <person name="Hua W."/>
            <person name="Sharpe A.G."/>
            <person name="Paterson A.H."/>
            <person name="Guan C."/>
            <person name="Wincker P."/>
        </authorList>
    </citation>
    <scope>NUCLEOTIDE SEQUENCE [LARGE SCALE GENOMIC DNA]</scope>
    <source>
        <strain evidence="3">cv. Darmor-bzh</strain>
    </source>
</reference>
<dbReference type="EMBL" id="LK032584">
    <property type="protein sequence ID" value="CDY44288.1"/>
    <property type="molecule type" value="Genomic_DNA"/>
</dbReference>
<proteinExistence type="predicted"/>
<evidence type="ECO:0000313" key="3">
    <source>
        <dbReference type="Proteomes" id="UP000028999"/>
    </source>
</evidence>
<dbReference type="Gramene" id="CDY44288">
    <property type="protein sequence ID" value="CDY44288"/>
    <property type="gene ID" value="GSBRNA2T00079819001"/>
</dbReference>
<gene>
    <name evidence="2" type="primary">BnaC02g41290D</name>
    <name evidence="1" type="ORF">DARMORV10_C02P60420.1</name>
    <name evidence="2" type="ORF">GSBRNA2T00079819001</name>
</gene>
<dbReference type="PaxDb" id="3708-A0A078I554"/>
<sequence length="95" mass="10695">MGGYMIISFSDNFAVTTSGEVLSVLTITYESSFERNRTVHLYKKQDTKLIKVDSLGDEALFLDLSLCLVTIPLTIKRFPGLSNLKLKDAQWFLTS</sequence>
<keyword evidence="3" id="KW-1185">Reference proteome</keyword>
<reference evidence="1" key="3">
    <citation type="submission" date="2021-01" db="EMBL/GenBank/DDBJ databases">
        <authorList>
            <consortium name="Genoscope - CEA"/>
            <person name="William W."/>
        </authorList>
    </citation>
    <scope>NUCLEOTIDE SEQUENCE</scope>
</reference>
<reference evidence="2" key="2">
    <citation type="submission" date="2014-06" db="EMBL/GenBank/DDBJ databases">
        <authorList>
            <person name="Genoscope - CEA"/>
        </authorList>
    </citation>
    <scope>NUCLEOTIDE SEQUENCE</scope>
</reference>